<name>A0A0D2M4N0_HYPSF</name>
<protein>
    <submittedName>
        <fullName evidence="2">Uncharacterized protein</fullName>
    </submittedName>
</protein>
<dbReference type="EMBL" id="KN817593">
    <property type="protein sequence ID" value="KJA18118.1"/>
    <property type="molecule type" value="Genomic_DNA"/>
</dbReference>
<organism evidence="2 3">
    <name type="scientific">Hypholoma sublateritium (strain FD-334 SS-4)</name>
    <dbReference type="NCBI Taxonomy" id="945553"/>
    <lineage>
        <taxon>Eukaryota</taxon>
        <taxon>Fungi</taxon>
        <taxon>Dikarya</taxon>
        <taxon>Basidiomycota</taxon>
        <taxon>Agaricomycotina</taxon>
        <taxon>Agaricomycetes</taxon>
        <taxon>Agaricomycetidae</taxon>
        <taxon>Agaricales</taxon>
        <taxon>Agaricineae</taxon>
        <taxon>Strophariaceae</taxon>
        <taxon>Hypholoma</taxon>
    </lineage>
</organism>
<dbReference type="Proteomes" id="UP000054270">
    <property type="component" value="Unassembled WGS sequence"/>
</dbReference>
<reference evidence="3" key="1">
    <citation type="submission" date="2014-04" db="EMBL/GenBank/DDBJ databases">
        <title>Evolutionary Origins and Diversification of the Mycorrhizal Mutualists.</title>
        <authorList>
            <consortium name="DOE Joint Genome Institute"/>
            <consortium name="Mycorrhizal Genomics Consortium"/>
            <person name="Kohler A."/>
            <person name="Kuo A."/>
            <person name="Nagy L.G."/>
            <person name="Floudas D."/>
            <person name="Copeland A."/>
            <person name="Barry K.W."/>
            <person name="Cichocki N."/>
            <person name="Veneault-Fourrey C."/>
            <person name="LaButti K."/>
            <person name="Lindquist E.A."/>
            <person name="Lipzen A."/>
            <person name="Lundell T."/>
            <person name="Morin E."/>
            <person name="Murat C."/>
            <person name="Riley R."/>
            <person name="Ohm R."/>
            <person name="Sun H."/>
            <person name="Tunlid A."/>
            <person name="Henrissat B."/>
            <person name="Grigoriev I.V."/>
            <person name="Hibbett D.S."/>
            <person name="Martin F."/>
        </authorList>
    </citation>
    <scope>NUCLEOTIDE SEQUENCE [LARGE SCALE GENOMIC DNA]</scope>
    <source>
        <strain evidence="3">FD-334 SS-4</strain>
    </source>
</reference>
<proteinExistence type="predicted"/>
<evidence type="ECO:0000313" key="2">
    <source>
        <dbReference type="EMBL" id="KJA18118.1"/>
    </source>
</evidence>
<keyword evidence="3" id="KW-1185">Reference proteome</keyword>
<accession>A0A0D2M4N0</accession>
<sequence length="228" mass="25200">MSFSLMFAHPRLFYRTILIFCLQKSEVSNSFRPFTIAQINRATQAKTDAERSPTHSSGVNHRTGRVCTETDNELGVHVERRPNPTFKLTVGQESNLEVAAASVRALMMGAAVCRRRSRARDAAALALDRVLDDILRAQSSRRSTAGDLFSVSAANALSIVRSAVAIARCWTVRGCWCCFARRGGLGPSIPSDNPKYLICGDIMIARSTSPAAERRRRQDGMNALRRAW</sequence>
<feature type="region of interest" description="Disordered" evidence="1">
    <location>
        <begin position="44"/>
        <end position="63"/>
    </location>
</feature>
<evidence type="ECO:0000313" key="3">
    <source>
        <dbReference type="Proteomes" id="UP000054270"/>
    </source>
</evidence>
<evidence type="ECO:0000256" key="1">
    <source>
        <dbReference type="SAM" id="MobiDB-lite"/>
    </source>
</evidence>
<dbReference type="AlphaFoldDB" id="A0A0D2M4N0"/>
<gene>
    <name evidence="2" type="ORF">HYPSUDRAFT_967879</name>
</gene>